<protein>
    <submittedName>
        <fullName evidence="2">Uncharacterized protein</fullName>
    </submittedName>
</protein>
<dbReference type="PANTHER" id="PTHR42090">
    <property type="match status" value="1"/>
</dbReference>
<feature type="region of interest" description="Disordered" evidence="1">
    <location>
        <begin position="20"/>
        <end position="135"/>
    </location>
</feature>
<dbReference type="EMBL" id="QGML01000315">
    <property type="protein sequence ID" value="TVY92443.1"/>
    <property type="molecule type" value="Genomic_DNA"/>
</dbReference>
<feature type="compositionally biased region" description="Polar residues" evidence="1">
    <location>
        <begin position="47"/>
        <end position="64"/>
    </location>
</feature>
<evidence type="ECO:0000313" key="3">
    <source>
        <dbReference type="Proteomes" id="UP000315522"/>
    </source>
</evidence>
<keyword evidence="3" id="KW-1185">Reference proteome</keyword>
<reference evidence="2 3" key="1">
    <citation type="submission" date="2018-05" db="EMBL/GenBank/DDBJ databases">
        <title>Genome sequencing and assembly of the regulated plant pathogen Lachnellula willkommii and related sister species for the development of diagnostic species identification markers.</title>
        <authorList>
            <person name="Giroux E."/>
            <person name="Bilodeau G."/>
        </authorList>
    </citation>
    <scope>NUCLEOTIDE SEQUENCE [LARGE SCALE GENOMIC DNA]</scope>
    <source>
        <strain evidence="2 3">CBS 172.35</strain>
    </source>
</reference>
<dbReference type="Proteomes" id="UP000315522">
    <property type="component" value="Unassembled WGS sequence"/>
</dbReference>
<sequence length="135" mass="14214">MPPSNILSQLRLAGIRVPQPSISMRHFSAQCTSRYPRKDSQDKDSINTEATEYTKSGTDDQSAANEDAAFNSEITSPEEERKVAGKGNKGNPLEASPANRDISKQSNGQEGGAENSGGGNGKQSGFGSPQKKGGS</sequence>
<organism evidence="2 3">
    <name type="scientific">Lachnellula willkommii</name>
    <dbReference type="NCBI Taxonomy" id="215461"/>
    <lineage>
        <taxon>Eukaryota</taxon>
        <taxon>Fungi</taxon>
        <taxon>Dikarya</taxon>
        <taxon>Ascomycota</taxon>
        <taxon>Pezizomycotina</taxon>
        <taxon>Leotiomycetes</taxon>
        <taxon>Helotiales</taxon>
        <taxon>Lachnaceae</taxon>
        <taxon>Lachnellula</taxon>
    </lineage>
</organism>
<feature type="compositionally biased region" description="Gly residues" evidence="1">
    <location>
        <begin position="109"/>
        <end position="124"/>
    </location>
</feature>
<proteinExistence type="predicted"/>
<gene>
    <name evidence="2" type="ORF">LAWI1_G001070</name>
</gene>
<dbReference type="PANTHER" id="PTHR42090:SF1">
    <property type="match status" value="1"/>
</dbReference>
<comment type="caution">
    <text evidence="2">The sequence shown here is derived from an EMBL/GenBank/DDBJ whole genome shotgun (WGS) entry which is preliminary data.</text>
</comment>
<accession>A0A559MHK1</accession>
<feature type="compositionally biased region" description="Basic and acidic residues" evidence="1">
    <location>
        <begin position="36"/>
        <end position="46"/>
    </location>
</feature>
<evidence type="ECO:0000256" key="1">
    <source>
        <dbReference type="SAM" id="MobiDB-lite"/>
    </source>
</evidence>
<evidence type="ECO:0000313" key="2">
    <source>
        <dbReference type="EMBL" id="TVY92443.1"/>
    </source>
</evidence>
<dbReference type="AlphaFoldDB" id="A0A559MHK1"/>
<name>A0A559MHK1_9HELO</name>